<dbReference type="PIRSF" id="PIRSF036761">
    <property type="entry name" value="GDH_Mll4104"/>
    <property type="match status" value="1"/>
</dbReference>
<dbReference type="Pfam" id="PF21077">
    <property type="entry name" value="GDH_ACT3"/>
    <property type="match status" value="1"/>
</dbReference>
<dbReference type="Proteomes" id="UP000198677">
    <property type="component" value="Unassembled WGS sequence"/>
</dbReference>
<dbReference type="InterPro" id="IPR046346">
    <property type="entry name" value="Aminoacid_DH-like_N_sf"/>
</dbReference>
<evidence type="ECO:0000313" key="6">
    <source>
        <dbReference type="EMBL" id="SEL64355.1"/>
    </source>
</evidence>
<dbReference type="InterPro" id="IPR049062">
    <property type="entry name" value="NAD_Glu_DH_ACT2"/>
</dbReference>
<evidence type="ECO:0000259" key="2">
    <source>
        <dbReference type="Pfam" id="PF21074"/>
    </source>
</evidence>
<dbReference type="InterPro" id="IPR036291">
    <property type="entry name" value="NAD(P)-bd_dom_sf"/>
</dbReference>
<dbReference type="InterPro" id="IPR007780">
    <property type="entry name" value="NAD_Glu_DH_bac"/>
</dbReference>
<dbReference type="InterPro" id="IPR049059">
    <property type="entry name" value="NAD_Glu_DH_HM1"/>
</dbReference>
<dbReference type="InterPro" id="IPR049056">
    <property type="entry name" value="NAD_Glu_DH_HM3"/>
</dbReference>
<dbReference type="InterPro" id="IPR049064">
    <property type="entry name" value="NAD_Glu_DH_ACT3"/>
</dbReference>
<dbReference type="EMBL" id="FOAW01000012">
    <property type="protein sequence ID" value="SEL64355.1"/>
    <property type="molecule type" value="Genomic_DNA"/>
</dbReference>
<dbReference type="InterPro" id="IPR028971">
    <property type="entry name" value="NAD-GDH_cat"/>
</dbReference>
<evidence type="ECO:0000259" key="3">
    <source>
        <dbReference type="Pfam" id="PF21075"/>
    </source>
</evidence>
<feature type="domain" description="NAD-glutamate dehydrogenase ACT2" evidence="4">
    <location>
        <begin position="395"/>
        <end position="490"/>
    </location>
</feature>
<proteinExistence type="predicted"/>
<reference evidence="7" key="1">
    <citation type="submission" date="2016-10" db="EMBL/GenBank/DDBJ databases">
        <authorList>
            <person name="Varghese N."/>
            <person name="Submissions S."/>
        </authorList>
    </citation>
    <scope>NUCLEOTIDE SEQUENCE [LARGE SCALE GENOMIC DNA]</scope>
    <source>
        <strain evidence="7">DSM 44675</strain>
    </source>
</reference>
<accession>A0A1H7RW08</accession>
<sequence>MTRSADRFDHGATMGLPADLASHLDGIREVYFRNIDWAGSSGRPSADAETVFGSHLELATRRPSGQAVSRVLEPLPGQPAVQIVTDDMPLLVESVMALFARLGITVTELIHPVFQVRRDADGSLLDVLANGTATGEGVLTESWMLVLLHPTTEQEVLGQVGDAVRDVLSDVRQVIADADAMRYGQLVLAEQLDELADREPQGYRAVDIRDTAALLRWMSEGHFMTLGYRRYEFRDPGEHGRPIAHIVPESGLGVLGAASVADHRIDLPAPEFSVDRPILLLAQGAAPATVHRSVYPFFVSVTGLDGDGAITGEHRFVGVFTVTALHENVLDIPVIERRARTVIERAGFDIGSFSGQRMLEVIQSFPRTELFSSDTETLYETITSVLAIGMRRQVRLFLRDDQFGGFTSALVYLPRDRYTTRVRLAMQSILLRELGGGTLEYSARVTESDLAMVHFTIRKEPGAAPSSAQISAGGRDRIEAMLAAATRAWEDDLLDAVATEPSVTSVTAQRFAAAFPEAYKQDFDAARAVRDIARLEALAGEAIDLKLYRHKDARPGQWRFTLYISGAGVSLSQVLPVLQSLGVEVLDERPYRVVRPDGLPCWIYDFGLSAARELVDATVGENLDSELDEVDRSIESTKAIALQHRFTDAFTAVWYDRSEPDRFNELVLRAGLEWRQATVLRAYSKYLRQAGFPYSQFHIEGVLIEHGQTTGLLVELFHSIFDPDQASAPRAEELAAELRARINEVVSLDADRILRGMLGLVLATLRTNYYVTDEDGNPRDILVFKLNPQQIVELPRPRPRFEVFAYSPRVEGVHLRFGPVARGGLRWSDRREDFRTEILGLVKAQAVKNAVIVPVGAKGGFVVKRAPVPTGDPAVDRQALLAEGQSCYQLFVSGLLDVTDNVEPATGVVLPPDRVVRRDGDDTYLVVAADKGTAQFSDLANDVAARYGFWLGDAFASGGSVGYDHKAMGITAKGAWVSVRRHFREMGIDTQTEDFTVAGIGDMSGDVFGNGMLLSPHIRLVAAFDHRHIFLDPDPVASRSFLERQRLFALPRSSWADYDPALISAGGGVWDRSRKSVPLTAQARAALGLDEDVTELSPPELVRAILRAPVDLLWNGGIGTYIKATTESHADVGDKSNDPVRVNGSEVRAKVIGEGGNLGVTQRGRIEYDLAGGRINTDALDNSAGVDCSDHEVNIKILLDTAVSGGALPKAERNGLLASMTDEVSRLVLRDNIDQNDLMGTSRADAVAMLGVHARQLADLEARRGLDREIEALPGPMEIEERLQEGVGLTSPELATLLAHVKLAVKDDLLASELPDSDTYAVRLPRYFPRPLRERFAGEIKSHRLRRQIVATILANEAIDFGGISFAYRLAEEAGASSTDSIRAFTAGTEIFDLRSVWSDIREAPVASSVADELMLESRRMLDRAARWLLSNRPQPVAVGAEINRYAARVRAMTPKLPNWLRGHHVTDLVTRMAHVVEHGCPEPLARRVYSLLDGFPSLDIIDISDISDREVEEVGELYYALDERLGIDGFLTAISGLERGDRWHSLARLALRDDLYSSLRSLTLDVLAGGEPDETAEEKILDWESSNSSRLSRARAALGEIAESGTLDLATLSVAARQVRSMVRGAGT</sequence>
<evidence type="ECO:0000313" key="7">
    <source>
        <dbReference type="Proteomes" id="UP000198677"/>
    </source>
</evidence>
<dbReference type="Pfam" id="PF21075">
    <property type="entry name" value="GDH_ACT1"/>
    <property type="match status" value="1"/>
</dbReference>
<gene>
    <name evidence="6" type="ORF">SAMN05444583_11248</name>
</gene>
<dbReference type="GO" id="GO:0004069">
    <property type="term" value="F:L-aspartate:2-oxoglutarate aminotransferase activity"/>
    <property type="evidence" value="ECO:0007669"/>
    <property type="project" value="InterPro"/>
</dbReference>
<name>A0A1H7RW08_9NOCA</name>
<dbReference type="Pfam" id="PF21078">
    <property type="entry name" value="GDH_HM3"/>
    <property type="match status" value="1"/>
</dbReference>
<dbReference type="Gene3D" id="3.40.50.720">
    <property type="entry name" value="NAD(P)-binding Rossmann-like Domain"/>
    <property type="match status" value="1"/>
</dbReference>
<evidence type="ECO:0000259" key="5">
    <source>
        <dbReference type="Pfam" id="PF21077"/>
    </source>
</evidence>
<dbReference type="Pfam" id="PF21073">
    <property type="entry name" value="GDH_HM1"/>
    <property type="match status" value="1"/>
</dbReference>
<dbReference type="PANTHER" id="PTHR43403:SF1">
    <property type="entry name" value="NAD-SPECIFIC GLUTAMATE DEHYDROGENASE"/>
    <property type="match status" value="1"/>
</dbReference>
<dbReference type="PANTHER" id="PTHR43403">
    <property type="entry name" value="NAD-SPECIFIC GLUTAMATE DEHYDROGENASE"/>
    <property type="match status" value="1"/>
</dbReference>
<evidence type="ECO:0000259" key="1">
    <source>
        <dbReference type="Pfam" id="PF05088"/>
    </source>
</evidence>
<dbReference type="Pfam" id="PF21079">
    <property type="entry name" value="GDH_HM2"/>
    <property type="match status" value="1"/>
</dbReference>
<keyword evidence="7" id="KW-1185">Reference proteome</keyword>
<dbReference type="SUPFAM" id="SSF51735">
    <property type="entry name" value="NAD(P)-binding Rossmann-fold domains"/>
    <property type="match status" value="1"/>
</dbReference>
<dbReference type="Pfam" id="PF21074">
    <property type="entry name" value="GDH_C"/>
    <property type="match status" value="1"/>
</dbReference>
<evidence type="ECO:0000259" key="4">
    <source>
        <dbReference type="Pfam" id="PF21076"/>
    </source>
</evidence>
<feature type="domain" description="NAD-glutamate dehydrogenase ACT3" evidence="5">
    <location>
        <begin position="543"/>
        <end position="613"/>
    </location>
</feature>
<dbReference type="InterPro" id="IPR048381">
    <property type="entry name" value="GDH_C"/>
</dbReference>
<feature type="domain" description="NAD-glutamate dehydrogenase catalytic" evidence="1">
    <location>
        <begin position="738"/>
        <end position="1239"/>
    </location>
</feature>
<protein>
    <submittedName>
        <fullName evidence="6">Glutamate dehydrogenase</fullName>
    </submittedName>
</protein>
<dbReference type="Pfam" id="PF21076">
    <property type="entry name" value="GDH_ACT2"/>
    <property type="match status" value="1"/>
</dbReference>
<dbReference type="RefSeq" id="WP_072751127.1">
    <property type="nucleotide sequence ID" value="NZ_FOAW01000012.1"/>
</dbReference>
<organism evidence="6 7">
    <name type="scientific">Rhodococcus maanshanensis</name>
    <dbReference type="NCBI Taxonomy" id="183556"/>
    <lineage>
        <taxon>Bacteria</taxon>
        <taxon>Bacillati</taxon>
        <taxon>Actinomycetota</taxon>
        <taxon>Actinomycetes</taxon>
        <taxon>Mycobacteriales</taxon>
        <taxon>Nocardiaceae</taxon>
        <taxon>Rhodococcus</taxon>
    </lineage>
</organism>
<feature type="domain" description="NAD-specific glutamate dehydrogenase C-terminal" evidence="2">
    <location>
        <begin position="1287"/>
        <end position="1621"/>
    </location>
</feature>
<feature type="domain" description="NAD-glutamate dehydrogenase N-terminal ACT1" evidence="3">
    <location>
        <begin position="30"/>
        <end position="160"/>
    </location>
</feature>
<dbReference type="GO" id="GO:0004352">
    <property type="term" value="F:glutamate dehydrogenase (NAD+) activity"/>
    <property type="evidence" value="ECO:0007669"/>
    <property type="project" value="InterPro"/>
</dbReference>
<dbReference type="GO" id="GO:0006538">
    <property type="term" value="P:L-glutamate catabolic process"/>
    <property type="evidence" value="ECO:0007669"/>
    <property type="project" value="InterPro"/>
</dbReference>
<dbReference type="InterPro" id="IPR049058">
    <property type="entry name" value="NAD_Glu_DH_HM2"/>
</dbReference>
<dbReference type="InterPro" id="IPR024727">
    <property type="entry name" value="NAD_Glu_DH_N_ACT1"/>
</dbReference>
<dbReference type="OrthoDB" id="9758052at2"/>
<dbReference type="SUPFAM" id="SSF53223">
    <property type="entry name" value="Aminoacid dehydrogenase-like, N-terminal domain"/>
    <property type="match status" value="1"/>
</dbReference>
<dbReference type="Pfam" id="PF05088">
    <property type="entry name" value="Bac_GDH_CD"/>
    <property type="match status" value="1"/>
</dbReference>